<dbReference type="Gene3D" id="3.40.50.1820">
    <property type="entry name" value="alpha/beta hydrolase"/>
    <property type="match status" value="1"/>
</dbReference>
<feature type="domain" description="Thioesterase" evidence="2">
    <location>
        <begin position="76"/>
        <end position="296"/>
    </location>
</feature>
<dbReference type="GO" id="GO:0008610">
    <property type="term" value="P:lipid biosynthetic process"/>
    <property type="evidence" value="ECO:0007669"/>
    <property type="project" value="TreeGrafter"/>
</dbReference>
<evidence type="ECO:0000313" key="3">
    <source>
        <dbReference type="EMBL" id="RRN45625.1"/>
    </source>
</evidence>
<dbReference type="AlphaFoldDB" id="A0A3R8MUS7"/>
<dbReference type="PANTHER" id="PTHR11487">
    <property type="entry name" value="THIOESTERASE"/>
    <property type="match status" value="1"/>
</dbReference>
<accession>A0A3R8MUS7</accession>
<gene>
    <name evidence="3" type="ORF">EHV23_05550</name>
</gene>
<dbReference type="Proteomes" id="UP000270261">
    <property type="component" value="Unassembled WGS sequence"/>
</dbReference>
<dbReference type="InterPro" id="IPR029058">
    <property type="entry name" value="AB_hydrolase_fold"/>
</dbReference>
<dbReference type="SUPFAM" id="SSF53474">
    <property type="entry name" value="alpha/beta-Hydrolases"/>
    <property type="match status" value="1"/>
</dbReference>
<name>A0A3R8MUS7_9BURK</name>
<dbReference type="Pfam" id="PF00975">
    <property type="entry name" value="Thioesterase"/>
    <property type="match status" value="1"/>
</dbReference>
<organism evidence="3 4">
    <name type="scientific">Lautropia dentalis</name>
    <dbReference type="NCBI Taxonomy" id="2490857"/>
    <lineage>
        <taxon>Bacteria</taxon>
        <taxon>Pseudomonadati</taxon>
        <taxon>Pseudomonadota</taxon>
        <taxon>Betaproteobacteria</taxon>
        <taxon>Burkholderiales</taxon>
        <taxon>Burkholderiaceae</taxon>
        <taxon>Lautropia</taxon>
    </lineage>
</organism>
<sequence length="307" mass="35248">MRQESWASIWNQLMRRCWIATSDISNRWGFSQKARSTDEKFLCWIARFILSYFVKIMHRTWFQSKKHPDASSLNTHVFGFPYAGGSATSLRPLEETVNPEISLHLATLPGRGRRFGEPATSDISVLVNGFCDAIERITPQRFVLFGHSMGGILAFEVARALRRRRNRFKPVALVASGVSAPHLFAREEKEHRYNLPRDEFVEYLRELEGTPPELLEHEEALNVMLPTLRRDFELCDTYRFVMESPLSVPIVVLSGVDDHHVQGKKVTDWSLHTTAGCRVHRFSGGHFFLNDHWEEIGALLGELVMPQ</sequence>
<dbReference type="EMBL" id="RRUE01000001">
    <property type="protein sequence ID" value="RRN45625.1"/>
    <property type="molecule type" value="Genomic_DNA"/>
</dbReference>
<dbReference type="PANTHER" id="PTHR11487:SF0">
    <property type="entry name" value="S-ACYL FATTY ACID SYNTHASE THIOESTERASE, MEDIUM CHAIN"/>
    <property type="match status" value="1"/>
</dbReference>
<comment type="similarity">
    <text evidence="1">Belongs to the thioesterase family.</text>
</comment>
<evidence type="ECO:0000313" key="4">
    <source>
        <dbReference type="Proteomes" id="UP000270261"/>
    </source>
</evidence>
<dbReference type="InterPro" id="IPR012223">
    <property type="entry name" value="TEII"/>
</dbReference>
<evidence type="ECO:0000259" key="2">
    <source>
        <dbReference type="Pfam" id="PF00975"/>
    </source>
</evidence>
<reference evidence="3 4" key="1">
    <citation type="submission" date="2018-11" db="EMBL/GenBank/DDBJ databases">
        <title>Genome sequencing of Lautropia sp. KCOM 2505 (= ChDC F240).</title>
        <authorList>
            <person name="Kook J.-K."/>
            <person name="Park S.-N."/>
            <person name="Lim Y.K."/>
        </authorList>
    </citation>
    <scope>NUCLEOTIDE SEQUENCE [LARGE SCALE GENOMIC DNA]</scope>
    <source>
        <strain evidence="3 4">KCOM 2505</strain>
    </source>
</reference>
<evidence type="ECO:0000256" key="1">
    <source>
        <dbReference type="ARBA" id="ARBA00007169"/>
    </source>
</evidence>
<comment type="caution">
    <text evidence="3">The sequence shown here is derived from an EMBL/GenBank/DDBJ whole genome shotgun (WGS) entry which is preliminary data.</text>
</comment>
<keyword evidence="4" id="KW-1185">Reference proteome</keyword>
<protein>
    <submittedName>
        <fullName evidence="3">Thioesterase</fullName>
    </submittedName>
</protein>
<dbReference type="InterPro" id="IPR001031">
    <property type="entry name" value="Thioesterase"/>
</dbReference>
<proteinExistence type="inferred from homology"/>